<proteinExistence type="predicted"/>
<dbReference type="Proteomes" id="UP001152888">
    <property type="component" value="Unassembled WGS sequence"/>
</dbReference>
<accession>A0A9P0KAH9</accession>
<comment type="caution">
    <text evidence="1">The sequence shown here is derived from an EMBL/GenBank/DDBJ whole genome shotgun (WGS) entry which is preliminary data.</text>
</comment>
<dbReference type="EMBL" id="CAKOFQ010006774">
    <property type="protein sequence ID" value="CAH1970393.1"/>
    <property type="molecule type" value="Genomic_DNA"/>
</dbReference>
<dbReference type="OrthoDB" id="6775305at2759"/>
<keyword evidence="2" id="KW-1185">Reference proteome</keyword>
<protein>
    <recommendedName>
        <fullName evidence="3">DDE Tnp4 domain-containing protein</fullName>
    </recommendedName>
</protein>
<evidence type="ECO:0000313" key="1">
    <source>
        <dbReference type="EMBL" id="CAH1970393.1"/>
    </source>
</evidence>
<gene>
    <name evidence="1" type="ORF">ACAOBT_LOCUS8904</name>
</gene>
<evidence type="ECO:0000313" key="2">
    <source>
        <dbReference type="Proteomes" id="UP001152888"/>
    </source>
</evidence>
<sequence>MMWCVAGAAVIAAPELTYKSASKHVVLLAYSSEALYTTKPSPHWRSATFESLNGIKASRNFHEYQRTACGQSMFPKCQEDWKEIADLFEARWNFPHCLGAIDGKHIDIIPPAGSGSEFFNYKGRHSMVLLGIANINLF</sequence>
<name>A0A9P0KAH9_ACAOB</name>
<evidence type="ECO:0008006" key="3">
    <source>
        <dbReference type="Google" id="ProtNLM"/>
    </source>
</evidence>
<organism evidence="1 2">
    <name type="scientific">Acanthoscelides obtectus</name>
    <name type="common">Bean weevil</name>
    <name type="synonym">Bruchus obtectus</name>
    <dbReference type="NCBI Taxonomy" id="200917"/>
    <lineage>
        <taxon>Eukaryota</taxon>
        <taxon>Metazoa</taxon>
        <taxon>Ecdysozoa</taxon>
        <taxon>Arthropoda</taxon>
        <taxon>Hexapoda</taxon>
        <taxon>Insecta</taxon>
        <taxon>Pterygota</taxon>
        <taxon>Neoptera</taxon>
        <taxon>Endopterygota</taxon>
        <taxon>Coleoptera</taxon>
        <taxon>Polyphaga</taxon>
        <taxon>Cucujiformia</taxon>
        <taxon>Chrysomeloidea</taxon>
        <taxon>Chrysomelidae</taxon>
        <taxon>Bruchinae</taxon>
        <taxon>Bruchini</taxon>
        <taxon>Acanthoscelides</taxon>
    </lineage>
</organism>
<reference evidence="1" key="1">
    <citation type="submission" date="2022-03" db="EMBL/GenBank/DDBJ databases">
        <authorList>
            <person name="Sayadi A."/>
        </authorList>
    </citation>
    <scope>NUCLEOTIDE SEQUENCE</scope>
</reference>
<dbReference type="AlphaFoldDB" id="A0A9P0KAH9"/>